<feature type="domain" description="Heparinase II N-terminal" evidence="3">
    <location>
        <begin position="91"/>
        <end position="480"/>
    </location>
</feature>
<gene>
    <name evidence="4" type="ORF">SAMN05444274_10438</name>
</gene>
<dbReference type="OrthoDB" id="9772435at2"/>
<dbReference type="RefSeq" id="WP_139249658.1">
    <property type="nucleotide sequence ID" value="NZ_FQUM01000004.1"/>
</dbReference>
<dbReference type="AlphaFoldDB" id="A0A1M4ZRK0"/>
<dbReference type="Pfam" id="PF16332">
    <property type="entry name" value="DUF4962"/>
    <property type="match status" value="1"/>
</dbReference>
<protein>
    <submittedName>
        <fullName evidence="4">Heparinase II/III-like protein</fullName>
    </submittedName>
</protein>
<evidence type="ECO:0000313" key="4">
    <source>
        <dbReference type="EMBL" id="SHF20628.1"/>
    </source>
</evidence>
<dbReference type="GO" id="GO:0016829">
    <property type="term" value="F:lyase activity"/>
    <property type="evidence" value="ECO:0007669"/>
    <property type="project" value="InterPro"/>
</dbReference>
<sequence>MKLKQILQALSQADFCFVLRSLPIQRRIQNTFRGIVIFLLLMSLFNIHELCAQELDRQPLADEVNYSPRDEEVLASNPPAFIWLPLEGVDSYILQYSQSPGFESAKTTTIRDLTMTVHIPTETINSGKWYWRYGYSNNSGEKFGRTRLFEIPENAVAFPFIPVDEVIAQIPKERPRLHFTPELVDDIRNDKEGRFTAITEATVTEAEAILEMDEPLWAEPEPWAKSENPRYAYVNEWRTMRPYTQRMVTSALAYIYTGEERFAMEAKRRLLHFMEWDVEGPSTSVGPDELGMDIIENCSPVFDWVYPVLTKEEKEKCTEVLTARLHQISYKVHRARPMETRPFASHQGRMIGFVVEGSIALAHEAPEVSDWLNYTLKLLWSMYPAWGYTEGGWSEGIHYWRGYMDKIFRVVAQLDKFGIPLKDKPFFSNTGYYGFYAAFPNRPTQSFGDLHELPVNENVGRMLYKLGSLYSNPYFLWHAGATGAGHPTGRDAFLYDQPKVEAKVPSDIPQSRVFNDIGLVVMHSNMAEPENNVSVLFQSNPFGALSHNFACQNAFVIEGYGEPLAMSTGSRQLYGCPHHSEWMWHTKAHNSILVDNEGQVIRNSASKGKIINYEDNGDFVYTAGDATQAYGDRLERFHRHMLYIRPDYVVIVDDLKTSGEKSTFQWLLHGPTEIQVDKENLVMVNRSGNVSLATRFLAPQQVDFIQHSGFTPQLEDSTKWRNQFHLTASTTNPEKSMRFVTVMKVDQFSGEPVKMPDFPTTPRHQLEIKNIDNLASVDESVLQAEMIDAEGGLALRLGNNLILWKESGASQVKAAGVTSGKNMEFKKDFFQAD</sequence>
<proteinExistence type="predicted"/>
<dbReference type="Gene3D" id="2.60.40.10">
    <property type="entry name" value="Immunoglobulins"/>
    <property type="match status" value="1"/>
</dbReference>
<accession>A0A1M4ZRK0</accession>
<evidence type="ECO:0000259" key="3">
    <source>
        <dbReference type="Pfam" id="PF16332"/>
    </source>
</evidence>
<evidence type="ECO:0000313" key="5">
    <source>
        <dbReference type="Proteomes" id="UP000184164"/>
    </source>
</evidence>
<reference evidence="4 5" key="1">
    <citation type="submission" date="2016-11" db="EMBL/GenBank/DDBJ databases">
        <authorList>
            <person name="Jaros S."/>
            <person name="Januszkiewicz K."/>
            <person name="Wedrychowicz H."/>
        </authorList>
    </citation>
    <scope>NUCLEOTIDE SEQUENCE [LARGE SCALE GENOMIC DNA]</scope>
    <source>
        <strain evidence="4 5">DSM 26910</strain>
    </source>
</reference>
<dbReference type="InterPro" id="IPR012480">
    <property type="entry name" value="Hepar_II_III_C"/>
</dbReference>
<dbReference type="STRING" id="1484053.SAMN05444274_10438"/>
<dbReference type="Pfam" id="PF07940">
    <property type="entry name" value="Hepar_II_III_C"/>
    <property type="match status" value="1"/>
</dbReference>
<dbReference type="InterPro" id="IPR013783">
    <property type="entry name" value="Ig-like_fold"/>
</dbReference>
<dbReference type="SUPFAM" id="SSF48230">
    <property type="entry name" value="Chondroitin AC/alginate lyase"/>
    <property type="match status" value="1"/>
</dbReference>
<evidence type="ECO:0000256" key="1">
    <source>
        <dbReference type="ARBA" id="ARBA00004196"/>
    </source>
</evidence>
<dbReference type="EMBL" id="FQUM01000004">
    <property type="protein sequence ID" value="SHF20628.1"/>
    <property type="molecule type" value="Genomic_DNA"/>
</dbReference>
<organism evidence="4 5">
    <name type="scientific">Mariniphaga anaerophila</name>
    <dbReference type="NCBI Taxonomy" id="1484053"/>
    <lineage>
        <taxon>Bacteria</taxon>
        <taxon>Pseudomonadati</taxon>
        <taxon>Bacteroidota</taxon>
        <taxon>Bacteroidia</taxon>
        <taxon>Marinilabiliales</taxon>
        <taxon>Prolixibacteraceae</taxon>
        <taxon>Mariniphaga</taxon>
    </lineage>
</organism>
<comment type="subcellular location">
    <subcellularLocation>
        <location evidence="1">Cell envelope</location>
    </subcellularLocation>
</comment>
<feature type="domain" description="Heparinase II/III-like C-terminal" evidence="2">
    <location>
        <begin position="510"/>
        <end position="692"/>
    </location>
</feature>
<name>A0A1M4ZRK0_9BACT</name>
<dbReference type="Gene3D" id="2.70.98.70">
    <property type="match status" value="1"/>
</dbReference>
<dbReference type="Gene3D" id="1.50.10.100">
    <property type="entry name" value="Chondroitin AC/alginate lyase"/>
    <property type="match status" value="1"/>
</dbReference>
<keyword evidence="5" id="KW-1185">Reference proteome</keyword>
<dbReference type="Proteomes" id="UP000184164">
    <property type="component" value="Unassembled WGS sequence"/>
</dbReference>
<dbReference type="GO" id="GO:0030313">
    <property type="term" value="C:cell envelope"/>
    <property type="evidence" value="ECO:0007669"/>
    <property type="project" value="UniProtKB-SubCell"/>
</dbReference>
<dbReference type="InterPro" id="IPR008929">
    <property type="entry name" value="Chondroitin_lyas"/>
</dbReference>
<dbReference type="InterPro" id="IPR032518">
    <property type="entry name" value="HepII_N"/>
</dbReference>
<evidence type="ECO:0000259" key="2">
    <source>
        <dbReference type="Pfam" id="PF07940"/>
    </source>
</evidence>